<evidence type="ECO:0000256" key="1">
    <source>
        <dbReference type="SAM" id="Phobius"/>
    </source>
</evidence>
<dbReference type="InterPro" id="IPR051135">
    <property type="entry name" value="Gal/GlcNAc/GalNAc_ST"/>
</dbReference>
<keyword evidence="1" id="KW-0472">Membrane</keyword>
<protein>
    <recommendedName>
        <fullName evidence="2">Sulfotransferase domain-containing protein</fullName>
    </recommendedName>
</protein>
<sequence>MKKHPGTNAWIVVIVIVTICLAFFRISSVRYYQNHEQFSHEGDAFRIREDALASNDVGAHPRTLAKFTEEPLRANQNYVEHPDENYAEQILFYQKAILLDATAEIDTVAPLERSPELDGTPVRNVILTTWRSGSTFLGDLMISHPRTFYHYEPLLPFGINRVRADWKGGSLTTNATVALKLLKDLMMCRYANLSDYLEFGKSHIYLMTHNEALWPRCRRLVPDSELSGYAQDIRNDADPASFVDRTSRVPLYDNSLCFDARFLSRLCAMFPVQAIKTVRLGLAAAEPLISDPRMNLRVLLLVRDPRGTMESRRHRDWCPGNADCDDPVKLCGDLIADYHAAEVLTRKYPGKVRVERYEDFSTDLENSVPKIFKFLRLAFTNTTKNFLESHTKVNVGGVSSTFRDSKRAPFEWRYKLSLEEIDLVQRPCRKAMKLWGYKLMNTTEIRTKLNMDEFNPLVNGYKLPFV</sequence>
<keyword evidence="1" id="KW-1133">Transmembrane helix</keyword>
<dbReference type="OrthoDB" id="6138663at2759"/>
<dbReference type="Proteomes" id="UP000678499">
    <property type="component" value="Unassembled WGS sequence"/>
</dbReference>
<dbReference type="AlphaFoldDB" id="A0A7R9BKJ8"/>
<feature type="domain" description="Sulfotransferase" evidence="2">
    <location>
        <begin position="126"/>
        <end position="435"/>
    </location>
</feature>
<keyword evidence="4" id="KW-1185">Reference proteome</keyword>
<proteinExistence type="predicted"/>
<dbReference type="GO" id="GO:0006044">
    <property type="term" value="P:N-acetylglucosamine metabolic process"/>
    <property type="evidence" value="ECO:0007669"/>
    <property type="project" value="TreeGrafter"/>
</dbReference>
<dbReference type="EMBL" id="CAJPEX010000775">
    <property type="protein sequence ID" value="CAG0917182.1"/>
    <property type="molecule type" value="Genomic_DNA"/>
</dbReference>
<reference evidence="3" key="1">
    <citation type="submission" date="2020-11" db="EMBL/GenBank/DDBJ databases">
        <authorList>
            <person name="Tran Van P."/>
        </authorList>
    </citation>
    <scope>NUCLEOTIDE SEQUENCE</scope>
</reference>
<organism evidence="3">
    <name type="scientific">Notodromas monacha</name>
    <dbReference type="NCBI Taxonomy" id="399045"/>
    <lineage>
        <taxon>Eukaryota</taxon>
        <taxon>Metazoa</taxon>
        <taxon>Ecdysozoa</taxon>
        <taxon>Arthropoda</taxon>
        <taxon>Crustacea</taxon>
        <taxon>Oligostraca</taxon>
        <taxon>Ostracoda</taxon>
        <taxon>Podocopa</taxon>
        <taxon>Podocopida</taxon>
        <taxon>Cypridocopina</taxon>
        <taxon>Cypridoidea</taxon>
        <taxon>Cyprididae</taxon>
        <taxon>Notodromas</taxon>
    </lineage>
</organism>
<dbReference type="GO" id="GO:0001517">
    <property type="term" value="F:N-acetylglucosamine 6-O-sulfotransferase activity"/>
    <property type="evidence" value="ECO:0007669"/>
    <property type="project" value="TreeGrafter"/>
</dbReference>
<dbReference type="PANTHER" id="PTHR10704">
    <property type="entry name" value="CARBOHYDRATE SULFOTRANSFERASE"/>
    <property type="match status" value="1"/>
</dbReference>
<dbReference type="SUPFAM" id="SSF52540">
    <property type="entry name" value="P-loop containing nucleoside triphosphate hydrolases"/>
    <property type="match status" value="1"/>
</dbReference>
<dbReference type="InterPro" id="IPR000863">
    <property type="entry name" value="Sulfotransferase_dom"/>
</dbReference>
<accession>A0A7R9BKJ8</accession>
<evidence type="ECO:0000259" key="2">
    <source>
        <dbReference type="Pfam" id="PF00685"/>
    </source>
</evidence>
<dbReference type="Pfam" id="PF00685">
    <property type="entry name" value="Sulfotransfer_1"/>
    <property type="match status" value="1"/>
</dbReference>
<dbReference type="PANTHER" id="PTHR10704:SF44">
    <property type="entry name" value="LD35051P-RELATED"/>
    <property type="match status" value="1"/>
</dbReference>
<evidence type="ECO:0000313" key="3">
    <source>
        <dbReference type="EMBL" id="CAD7277030.1"/>
    </source>
</evidence>
<dbReference type="GO" id="GO:0006790">
    <property type="term" value="P:sulfur compound metabolic process"/>
    <property type="evidence" value="ECO:0007669"/>
    <property type="project" value="TreeGrafter"/>
</dbReference>
<feature type="transmembrane region" description="Helical" evidence="1">
    <location>
        <begin position="7"/>
        <end position="26"/>
    </location>
</feature>
<gene>
    <name evidence="3" type="ORF">NMOB1V02_LOCUS4772</name>
</gene>
<keyword evidence="1" id="KW-0812">Transmembrane</keyword>
<dbReference type="Gene3D" id="3.40.50.300">
    <property type="entry name" value="P-loop containing nucleotide triphosphate hydrolases"/>
    <property type="match status" value="1"/>
</dbReference>
<name>A0A7R9BKJ8_9CRUS</name>
<evidence type="ECO:0000313" key="4">
    <source>
        <dbReference type="Proteomes" id="UP000678499"/>
    </source>
</evidence>
<dbReference type="EMBL" id="OA882812">
    <property type="protein sequence ID" value="CAD7277030.1"/>
    <property type="molecule type" value="Genomic_DNA"/>
</dbReference>
<dbReference type="InterPro" id="IPR027417">
    <property type="entry name" value="P-loop_NTPase"/>
</dbReference>